<evidence type="ECO:0000256" key="4">
    <source>
        <dbReference type="SAM" id="Coils"/>
    </source>
</evidence>
<sequence length="713" mass="80246">MGKVYEASTLLAYAKDRVQAYKAFDEQLDALKKALHAVATLDHEFQGKGADSIKGFYTSQIDMVTHWKSLVSSHESYFNSIADYAEQAKLKGDTVVDVSFLEQELAVANDRSKQMVEQQQTELEAILSNIEDIIHITPFSTEAFEDELSVAEKKRTETITAVEELDNKLSSEYEMLNSFYESVQFSVNGLEQLTSQGGSAYQLTFDAKAYKNSEAYETQQQIDKVATGYVEGKAEQKQEIKERKSAIEAERQRQIQANKPWYEKGLDIAGELTGYYDFKRAADGVDPVTHKKLSATQRVTAGAMAAAGFIPFVGWAGRAVKGGSVIYKTAKGMSAAHHAMALYQTPKAFKVLEQTEKGLYGLVLTNCMYEHTMGKDLLGNKLTKEEQQASLFQSFGIAAGGLLASKASIQLVEKDAQAVTKKFNDMRNVVRTSKVTQYGKDIQQAMRKMPAAGIDKAKKMYDAVLDAKVPRFLPQEASVGVSVGFAQQTVRDVLKSTAKDTMNFMGKDYFDGKRWHDARGRFIKKKDPNHVSKMENSQVESLKEDSKIDKTTHSISVVENNTNRYSGTGVKINSDLIKRYIKDVEMRTSRKLSKNQIEKLKEALRNKEYQKLSPIETRKHRRAFNKIKDKLIEEWEIKTGQKLPTYSEDIISENTGEPVRRKGDKYDAHHIIENSFRGEHEWWNIHPAKFPNEHQSGIHGTGSPANELFKGDN</sequence>
<evidence type="ECO:0000313" key="8">
    <source>
        <dbReference type="Proteomes" id="UP001284771"/>
    </source>
</evidence>
<keyword evidence="4" id="KW-0175">Coiled coil</keyword>
<dbReference type="PANTHER" id="PTHR34976">
    <property type="entry name" value="RIBONUCLEASE YQCG-RELATED"/>
    <property type="match status" value="1"/>
</dbReference>
<dbReference type="Pfam" id="PF04740">
    <property type="entry name" value="LXG"/>
    <property type="match status" value="1"/>
</dbReference>
<dbReference type="EMBL" id="JAWUZT010000043">
    <property type="protein sequence ID" value="MDW8517270.1"/>
    <property type="molecule type" value="Genomic_DNA"/>
</dbReference>
<organism evidence="7 8">
    <name type="scientific">Priestia flexa</name>
    <dbReference type="NCBI Taxonomy" id="86664"/>
    <lineage>
        <taxon>Bacteria</taxon>
        <taxon>Bacillati</taxon>
        <taxon>Bacillota</taxon>
        <taxon>Bacilli</taxon>
        <taxon>Bacillales</taxon>
        <taxon>Bacillaceae</taxon>
        <taxon>Priestia</taxon>
    </lineage>
</organism>
<feature type="coiled-coil region" evidence="4">
    <location>
        <begin position="230"/>
        <end position="257"/>
    </location>
</feature>
<dbReference type="InterPro" id="IPR006829">
    <property type="entry name" value="LXG_dom"/>
</dbReference>
<evidence type="ECO:0000313" key="7">
    <source>
        <dbReference type="EMBL" id="MDW8517270.1"/>
    </source>
</evidence>
<evidence type="ECO:0000256" key="2">
    <source>
        <dbReference type="ARBA" id="ARBA00022525"/>
    </source>
</evidence>
<dbReference type="Proteomes" id="UP001284771">
    <property type="component" value="Unassembled WGS sequence"/>
</dbReference>
<comment type="caution">
    <text evidence="7">The sequence shown here is derived from an EMBL/GenBank/DDBJ whole genome shotgun (WGS) entry which is preliminary data.</text>
</comment>
<dbReference type="RefSeq" id="WP_318757727.1">
    <property type="nucleotide sequence ID" value="NZ_JAWUZT010000043.1"/>
</dbReference>
<evidence type="ECO:0000259" key="6">
    <source>
        <dbReference type="PROSITE" id="PS51756"/>
    </source>
</evidence>
<accession>A0ABU4J8D3</accession>
<dbReference type="InterPro" id="IPR027797">
    <property type="entry name" value="PT-TG_dom"/>
</dbReference>
<name>A0ABU4J8D3_9BACI</name>
<keyword evidence="2" id="KW-0964">Secreted</keyword>
<proteinExistence type="inferred from homology"/>
<keyword evidence="8" id="KW-1185">Reference proteome</keyword>
<dbReference type="InterPro" id="IPR051768">
    <property type="entry name" value="Bact_secretion_toxin"/>
</dbReference>
<dbReference type="Pfam" id="PF14449">
    <property type="entry name" value="PT-TG"/>
    <property type="match status" value="1"/>
</dbReference>
<feature type="region of interest" description="Disordered" evidence="5">
    <location>
        <begin position="694"/>
        <end position="713"/>
    </location>
</feature>
<feature type="domain" description="LXG" evidence="6">
    <location>
        <begin position="1"/>
        <end position="236"/>
    </location>
</feature>
<evidence type="ECO:0000256" key="1">
    <source>
        <dbReference type="ARBA" id="ARBA00004613"/>
    </source>
</evidence>
<comment type="subcellular location">
    <subcellularLocation>
        <location evidence="1">Secreted</location>
    </subcellularLocation>
</comment>
<dbReference type="PROSITE" id="PS51756">
    <property type="entry name" value="LXG"/>
    <property type="match status" value="1"/>
</dbReference>
<comment type="similarity">
    <text evidence="3">In the N-terminal section; belongs to the LXG family.</text>
</comment>
<protein>
    <submittedName>
        <fullName evidence="7">T7SS effector LXG polymorphic toxin</fullName>
    </submittedName>
</protein>
<reference evidence="8" key="1">
    <citation type="submission" date="2023-07" db="EMBL/GenBank/DDBJ databases">
        <title>Draft genomic sequences of Priestia flexa CCM isolated from the soil of an abandoned mine contaminated by free cyanide in the high Andean zone of Tacna, Peru.</title>
        <authorList>
            <person name="Caceda Quiroz C.J."/>
            <person name="Maraza Chooque G.J."/>
            <person name="Fora Quispe G.L."/>
            <person name="Carpio Mamani M."/>
        </authorList>
    </citation>
    <scope>NUCLEOTIDE SEQUENCE [LARGE SCALE GENOMIC DNA]</scope>
    <source>
        <strain evidence="8">CCM</strain>
    </source>
</reference>
<gene>
    <name evidence="7" type="ORF">RIB56_14165</name>
</gene>
<evidence type="ECO:0000256" key="3">
    <source>
        <dbReference type="ARBA" id="ARBA00034117"/>
    </source>
</evidence>
<evidence type="ECO:0000256" key="5">
    <source>
        <dbReference type="SAM" id="MobiDB-lite"/>
    </source>
</evidence>
<dbReference type="PANTHER" id="PTHR34976:SF2">
    <property type="entry name" value="TYPE VII SECRETION SYSTEM PROTEIN ESSD"/>
    <property type="match status" value="1"/>
</dbReference>